<evidence type="ECO:0000256" key="3">
    <source>
        <dbReference type="ARBA" id="ARBA00022723"/>
    </source>
</evidence>
<proteinExistence type="inferred from homology"/>
<feature type="binding site" evidence="5">
    <location>
        <position position="91"/>
    </location>
    <ligand>
        <name>Zn(2+)</name>
        <dbReference type="ChEBI" id="CHEBI:29105"/>
    </ligand>
</feature>
<evidence type="ECO:0000256" key="2">
    <source>
        <dbReference type="ARBA" id="ARBA00022596"/>
    </source>
</evidence>
<dbReference type="Gene3D" id="3.30.2320.80">
    <property type="match status" value="1"/>
</dbReference>
<evidence type="ECO:0000256" key="5">
    <source>
        <dbReference type="HAMAP-Rule" id="MF_00213"/>
    </source>
</evidence>
<dbReference type="GO" id="GO:0016151">
    <property type="term" value="F:nickel cation binding"/>
    <property type="evidence" value="ECO:0007669"/>
    <property type="project" value="UniProtKB-UniRule"/>
</dbReference>
<dbReference type="EMBL" id="FOSW01000006">
    <property type="protein sequence ID" value="SFL05733.1"/>
    <property type="molecule type" value="Genomic_DNA"/>
</dbReference>
<dbReference type="PANTHER" id="PTHR34535">
    <property type="entry name" value="HYDROGENASE MATURATION FACTOR HYPA"/>
    <property type="match status" value="1"/>
</dbReference>
<dbReference type="InterPro" id="IPR000688">
    <property type="entry name" value="HypA/HybF"/>
</dbReference>
<dbReference type="RefSeq" id="WP_091324322.1">
    <property type="nucleotide sequence ID" value="NZ_FOSW01000006.1"/>
</dbReference>
<keyword evidence="7" id="KW-1185">Reference proteome</keyword>
<dbReference type="OrthoDB" id="288014at2"/>
<dbReference type="PROSITE" id="PS01249">
    <property type="entry name" value="HYPA"/>
    <property type="match status" value="1"/>
</dbReference>
<dbReference type="GO" id="GO:0051604">
    <property type="term" value="P:protein maturation"/>
    <property type="evidence" value="ECO:0007669"/>
    <property type="project" value="InterPro"/>
</dbReference>
<dbReference type="AlphaFoldDB" id="A0A1I4EKK5"/>
<feature type="binding site" evidence="5">
    <location>
        <position position="75"/>
    </location>
    <ligand>
        <name>Zn(2+)</name>
        <dbReference type="ChEBI" id="CHEBI:29105"/>
    </ligand>
</feature>
<dbReference type="InterPro" id="IPR020538">
    <property type="entry name" value="Hydgase_Ni_incorp_HypA/HybF_CS"/>
</dbReference>
<dbReference type="Proteomes" id="UP000199152">
    <property type="component" value="Unassembled WGS sequence"/>
</dbReference>
<protein>
    <recommendedName>
        <fullName evidence="5">Hydrogenase maturation factor HypA</fullName>
    </recommendedName>
</protein>
<comment type="function">
    <text evidence="5">Involved in the maturation of [NiFe] hydrogenases. Required for nickel insertion into the metal center of the hydrogenase.</text>
</comment>
<evidence type="ECO:0000313" key="7">
    <source>
        <dbReference type="Proteomes" id="UP000199152"/>
    </source>
</evidence>
<organism evidence="6 7">
    <name type="scientific">Geodermatophilus ruber</name>
    <dbReference type="NCBI Taxonomy" id="504800"/>
    <lineage>
        <taxon>Bacteria</taxon>
        <taxon>Bacillati</taxon>
        <taxon>Actinomycetota</taxon>
        <taxon>Actinomycetes</taxon>
        <taxon>Geodermatophilales</taxon>
        <taxon>Geodermatophilaceae</taxon>
        <taxon>Geodermatophilus</taxon>
    </lineage>
</organism>
<dbReference type="Pfam" id="PF01155">
    <property type="entry name" value="HypA"/>
    <property type="match status" value="1"/>
</dbReference>
<feature type="binding site" evidence="5">
    <location>
        <position position="78"/>
    </location>
    <ligand>
        <name>Zn(2+)</name>
        <dbReference type="ChEBI" id="CHEBI:29105"/>
    </ligand>
</feature>
<sequence length="114" mass="11643">MHELAITQAVVDAVVEQVGGARIGDARITAVHLRIGRVSGVVPDAVRFCFDLVAAGTPVAGARLEIDEPPGVGCCNSCGAVFAVEDLLLGCRCGSTDVRVRGGDDLVVTAVEVA</sequence>
<name>A0A1I4EKK5_9ACTN</name>
<dbReference type="GO" id="GO:0008270">
    <property type="term" value="F:zinc ion binding"/>
    <property type="evidence" value="ECO:0007669"/>
    <property type="project" value="UniProtKB-UniRule"/>
</dbReference>
<dbReference type="InParanoid" id="A0A1I4EKK5"/>
<evidence type="ECO:0000313" key="6">
    <source>
        <dbReference type="EMBL" id="SFL05733.1"/>
    </source>
</evidence>
<dbReference type="PIRSF" id="PIRSF004761">
    <property type="entry name" value="Hydrgn_mat_HypA"/>
    <property type="match status" value="1"/>
</dbReference>
<keyword evidence="4 5" id="KW-0862">Zinc</keyword>
<dbReference type="PANTHER" id="PTHR34535:SF3">
    <property type="entry name" value="HYDROGENASE MATURATION FACTOR HYPA"/>
    <property type="match status" value="1"/>
</dbReference>
<accession>A0A1I4EKK5</accession>
<reference evidence="6 7" key="1">
    <citation type="submission" date="2016-10" db="EMBL/GenBank/DDBJ databases">
        <authorList>
            <person name="de Groot N.N."/>
        </authorList>
    </citation>
    <scope>NUCLEOTIDE SEQUENCE [LARGE SCALE GENOMIC DNA]</scope>
    <source>
        <strain evidence="6 7">DSM 45317</strain>
    </source>
</reference>
<evidence type="ECO:0000256" key="1">
    <source>
        <dbReference type="ARBA" id="ARBA00010748"/>
    </source>
</evidence>
<gene>
    <name evidence="5" type="primary">hypA</name>
    <name evidence="6" type="ORF">SAMN04488085_10656</name>
</gene>
<feature type="binding site" evidence="5">
    <location>
        <position position="93"/>
    </location>
    <ligand>
        <name>Zn(2+)</name>
        <dbReference type="ChEBI" id="CHEBI:29105"/>
    </ligand>
</feature>
<feature type="binding site" evidence="5">
    <location>
        <position position="2"/>
    </location>
    <ligand>
        <name>Ni(2+)</name>
        <dbReference type="ChEBI" id="CHEBI:49786"/>
    </ligand>
</feature>
<keyword evidence="2 5" id="KW-0533">Nickel</keyword>
<dbReference type="STRING" id="504800.SAMN04488085_10656"/>
<keyword evidence="3 5" id="KW-0479">Metal-binding</keyword>
<evidence type="ECO:0000256" key="4">
    <source>
        <dbReference type="ARBA" id="ARBA00022833"/>
    </source>
</evidence>
<dbReference type="HAMAP" id="MF_00213">
    <property type="entry name" value="HypA_HybF"/>
    <property type="match status" value="1"/>
</dbReference>
<comment type="similarity">
    <text evidence="1 5">Belongs to the HypA/HybF family.</text>
</comment>